<dbReference type="PROSITE" id="PS51819">
    <property type="entry name" value="VOC"/>
    <property type="match status" value="1"/>
</dbReference>
<dbReference type="OrthoDB" id="9804944at2"/>
<proteinExistence type="predicted"/>
<keyword evidence="2" id="KW-0223">Dioxygenase</keyword>
<reference evidence="3" key="1">
    <citation type="submission" date="2016-10" db="EMBL/GenBank/DDBJ databases">
        <authorList>
            <person name="Varghese N."/>
            <person name="Submissions S."/>
        </authorList>
    </citation>
    <scope>NUCLEOTIDE SEQUENCE [LARGE SCALE GENOMIC DNA]</scope>
    <source>
        <strain evidence="3">CGMCC 1.10971</strain>
    </source>
</reference>
<evidence type="ECO:0000313" key="2">
    <source>
        <dbReference type="EMBL" id="SFG83053.1"/>
    </source>
</evidence>
<dbReference type="PANTHER" id="PTHR46142:SF3">
    <property type="entry name" value="F18B13.24 PROTEIN"/>
    <property type="match status" value="1"/>
</dbReference>
<dbReference type="PANTHER" id="PTHR46142">
    <property type="match status" value="1"/>
</dbReference>
<keyword evidence="2" id="KW-0560">Oxidoreductase</keyword>
<dbReference type="RefSeq" id="WP_090729732.1">
    <property type="nucleotide sequence ID" value="NZ_FOOU01000015.1"/>
</dbReference>
<dbReference type="Proteomes" id="UP000198623">
    <property type="component" value="Unassembled WGS sequence"/>
</dbReference>
<protein>
    <submittedName>
        <fullName evidence="2">Catechol 2,3-dioxygenase</fullName>
    </submittedName>
</protein>
<dbReference type="Pfam" id="PF00903">
    <property type="entry name" value="Glyoxalase"/>
    <property type="match status" value="1"/>
</dbReference>
<keyword evidence="3" id="KW-1185">Reference proteome</keyword>
<dbReference type="SUPFAM" id="SSF54593">
    <property type="entry name" value="Glyoxalase/Bleomycin resistance protein/Dihydroxybiphenyl dioxygenase"/>
    <property type="match status" value="1"/>
</dbReference>
<name>A0A1I2V228_9GAMM</name>
<dbReference type="InterPro" id="IPR029068">
    <property type="entry name" value="Glyas_Bleomycin-R_OHBP_Dase"/>
</dbReference>
<sequence>MHITKLDHVNIRTTQIDAMTQWYTEVLGLSIGPRPDFSFPGVWLYTGEAAVIHLVGVDRLPSIGADLKLEHFAFKATGAEMFQDRLRTMGIRFYQENIDSINQTQIHLRDPDNNHVHIDFISGE</sequence>
<dbReference type="GO" id="GO:0051213">
    <property type="term" value="F:dioxygenase activity"/>
    <property type="evidence" value="ECO:0007669"/>
    <property type="project" value="UniProtKB-KW"/>
</dbReference>
<dbReference type="EMBL" id="FOOU01000015">
    <property type="protein sequence ID" value="SFG83053.1"/>
    <property type="molecule type" value="Genomic_DNA"/>
</dbReference>
<evidence type="ECO:0000259" key="1">
    <source>
        <dbReference type="PROSITE" id="PS51819"/>
    </source>
</evidence>
<dbReference type="InterPro" id="IPR004360">
    <property type="entry name" value="Glyas_Fos-R_dOase_dom"/>
</dbReference>
<organism evidence="2 3">
    <name type="scientific">Neptunomonas qingdaonensis</name>
    <dbReference type="NCBI Taxonomy" id="1045558"/>
    <lineage>
        <taxon>Bacteria</taxon>
        <taxon>Pseudomonadati</taxon>
        <taxon>Pseudomonadota</taxon>
        <taxon>Gammaproteobacteria</taxon>
        <taxon>Oceanospirillales</taxon>
        <taxon>Oceanospirillaceae</taxon>
        <taxon>Neptunomonas</taxon>
    </lineage>
</organism>
<dbReference type="InterPro" id="IPR037523">
    <property type="entry name" value="VOC_core"/>
</dbReference>
<dbReference type="AlphaFoldDB" id="A0A1I2V228"/>
<feature type="domain" description="VOC" evidence="1">
    <location>
        <begin position="5"/>
        <end position="123"/>
    </location>
</feature>
<dbReference type="Gene3D" id="3.10.180.10">
    <property type="entry name" value="2,3-Dihydroxybiphenyl 1,2-Dioxygenase, domain 1"/>
    <property type="match status" value="1"/>
</dbReference>
<dbReference type="STRING" id="1045558.SAMN05216175_1156"/>
<accession>A0A1I2V228</accession>
<evidence type="ECO:0000313" key="3">
    <source>
        <dbReference type="Proteomes" id="UP000198623"/>
    </source>
</evidence>
<gene>
    <name evidence="2" type="ORF">SAMN05216175_1156</name>
</gene>